<dbReference type="Proteomes" id="UP000070544">
    <property type="component" value="Unassembled WGS sequence"/>
</dbReference>
<keyword evidence="3" id="KW-1185">Reference proteome</keyword>
<feature type="signal peptide" evidence="1">
    <location>
        <begin position="1"/>
        <end position="22"/>
    </location>
</feature>
<reference evidence="2 3" key="1">
    <citation type="journal article" date="2015" name="Genome Biol. Evol.">
        <title>Phylogenomic analyses indicate that early fungi evolved digesting cell walls of algal ancestors of land plants.</title>
        <authorList>
            <person name="Chang Y."/>
            <person name="Wang S."/>
            <person name="Sekimoto S."/>
            <person name="Aerts A.L."/>
            <person name="Choi C."/>
            <person name="Clum A."/>
            <person name="LaButti K.M."/>
            <person name="Lindquist E.A."/>
            <person name="Yee Ngan C."/>
            <person name="Ohm R.A."/>
            <person name="Salamov A.A."/>
            <person name="Grigoriev I.V."/>
            <person name="Spatafora J.W."/>
            <person name="Berbee M.L."/>
        </authorList>
    </citation>
    <scope>NUCLEOTIDE SEQUENCE [LARGE SCALE GENOMIC DNA]</scope>
    <source>
        <strain evidence="2 3">JEL478</strain>
    </source>
</reference>
<accession>A0A139ALI2</accession>
<proteinExistence type="predicted"/>
<evidence type="ECO:0000313" key="2">
    <source>
        <dbReference type="EMBL" id="KXS17363.1"/>
    </source>
</evidence>
<keyword evidence="1" id="KW-0732">Signal</keyword>
<evidence type="ECO:0000313" key="3">
    <source>
        <dbReference type="Proteomes" id="UP000070544"/>
    </source>
</evidence>
<sequence length="423" mass="47871">MGALGWLAASIALLALSPEAHAGNEVVNGYRFPDSPIYKTKGYDWWWHILIVVSRVDGSLRRFFFEYYIINPGLGKAQPMLGNNGANKPSYALTAGTWGDDTKKINNFTPFPSAQNNMANDTYLMGSVSLSAVDAVAHPEFFSDAVSISWSLKADKFLTFDPGFGVSELPRDLAILQMFWHQQLLSQIFDVVPDKSYGYQDKNWGTDYANPWIWLNRETAIVDLIWSNSTLPDQQTHLPQNRQRAYQILPRLRRRATRACRDLTRAASARRPVVRGTLYEYNFSKFNAVVVPKVTVSETEIFWSLIGVNVNSQIVINFSAPKKTMLKIKYESPDNEKIKHQNLWNTGLAKGTVELYKGNLFGYTLIDTLDGELGGARTASTEKWTLTWAANVEFVARTDYAVEVFLRYSVDLSCSRRRAPFIM</sequence>
<gene>
    <name evidence="2" type="ORF">M427DRAFT_43052</name>
</gene>
<feature type="chain" id="PRO_5007296294" evidence="1">
    <location>
        <begin position="23"/>
        <end position="423"/>
    </location>
</feature>
<dbReference type="EMBL" id="KQ965747">
    <property type="protein sequence ID" value="KXS17363.1"/>
    <property type="molecule type" value="Genomic_DNA"/>
</dbReference>
<dbReference type="OrthoDB" id="2102491at2759"/>
<evidence type="ECO:0000256" key="1">
    <source>
        <dbReference type="SAM" id="SignalP"/>
    </source>
</evidence>
<protein>
    <submittedName>
        <fullName evidence="2">Uncharacterized protein</fullName>
    </submittedName>
</protein>
<dbReference type="AlphaFoldDB" id="A0A139ALI2"/>
<organism evidence="2 3">
    <name type="scientific">Gonapodya prolifera (strain JEL478)</name>
    <name type="common">Monoblepharis prolifera</name>
    <dbReference type="NCBI Taxonomy" id="1344416"/>
    <lineage>
        <taxon>Eukaryota</taxon>
        <taxon>Fungi</taxon>
        <taxon>Fungi incertae sedis</taxon>
        <taxon>Chytridiomycota</taxon>
        <taxon>Chytridiomycota incertae sedis</taxon>
        <taxon>Monoblepharidomycetes</taxon>
        <taxon>Monoblepharidales</taxon>
        <taxon>Gonapodyaceae</taxon>
        <taxon>Gonapodya</taxon>
    </lineage>
</organism>
<name>A0A139ALI2_GONPJ</name>